<keyword evidence="3" id="KW-0547">Nucleotide-binding</keyword>
<dbReference type="OrthoDB" id="909846at2759"/>
<organism evidence="7 8">
    <name type="scientific">Olea europaea subsp. europaea</name>
    <dbReference type="NCBI Taxonomy" id="158383"/>
    <lineage>
        <taxon>Eukaryota</taxon>
        <taxon>Viridiplantae</taxon>
        <taxon>Streptophyta</taxon>
        <taxon>Embryophyta</taxon>
        <taxon>Tracheophyta</taxon>
        <taxon>Spermatophyta</taxon>
        <taxon>Magnoliopsida</taxon>
        <taxon>eudicotyledons</taxon>
        <taxon>Gunneridae</taxon>
        <taxon>Pentapetalae</taxon>
        <taxon>asterids</taxon>
        <taxon>lamiids</taxon>
        <taxon>Lamiales</taxon>
        <taxon>Oleaceae</taxon>
        <taxon>Oleeae</taxon>
        <taxon>Olea</taxon>
    </lineage>
</organism>
<dbReference type="Gramene" id="OE9A043938T1">
    <property type="protein sequence ID" value="OE9A043938C1"/>
    <property type="gene ID" value="OE9A043938"/>
</dbReference>
<dbReference type="PROSITE" id="PS50011">
    <property type="entry name" value="PROTEIN_KINASE_DOM"/>
    <property type="match status" value="1"/>
</dbReference>
<dbReference type="GO" id="GO:0004674">
    <property type="term" value="F:protein serine/threonine kinase activity"/>
    <property type="evidence" value="ECO:0007669"/>
    <property type="project" value="UniProtKB-KW"/>
</dbReference>
<reference evidence="7 8" key="1">
    <citation type="submission" date="2019-12" db="EMBL/GenBank/DDBJ databases">
        <authorList>
            <person name="Alioto T."/>
            <person name="Alioto T."/>
            <person name="Gomez Garrido J."/>
        </authorList>
    </citation>
    <scope>NUCLEOTIDE SEQUENCE [LARGE SCALE GENOMIC DNA]</scope>
</reference>
<dbReference type="GO" id="GO:0005524">
    <property type="term" value="F:ATP binding"/>
    <property type="evidence" value="ECO:0007669"/>
    <property type="project" value="UniProtKB-KW"/>
</dbReference>
<dbReference type="InterPro" id="IPR011009">
    <property type="entry name" value="Kinase-like_dom_sf"/>
</dbReference>
<dbReference type="PANTHER" id="PTHR27002">
    <property type="entry name" value="RECEPTOR-LIKE SERINE/THREONINE-PROTEIN KINASE SD1-8"/>
    <property type="match status" value="1"/>
</dbReference>
<keyword evidence="8" id="KW-1185">Reference proteome</keyword>
<gene>
    <name evidence="7" type="ORF">OLEA9_A043938</name>
</gene>
<evidence type="ECO:0000256" key="4">
    <source>
        <dbReference type="ARBA" id="ARBA00022777"/>
    </source>
</evidence>
<dbReference type="SUPFAM" id="SSF56112">
    <property type="entry name" value="Protein kinase-like (PK-like)"/>
    <property type="match status" value="1"/>
</dbReference>
<dbReference type="Gene3D" id="1.10.510.10">
    <property type="entry name" value="Transferase(Phosphotransferase) domain 1"/>
    <property type="match status" value="1"/>
</dbReference>
<evidence type="ECO:0000256" key="3">
    <source>
        <dbReference type="ARBA" id="ARBA00022741"/>
    </source>
</evidence>
<dbReference type="GO" id="GO:0005886">
    <property type="term" value="C:plasma membrane"/>
    <property type="evidence" value="ECO:0007669"/>
    <property type="project" value="TreeGrafter"/>
</dbReference>
<keyword evidence="5" id="KW-0067">ATP-binding</keyword>
<evidence type="ECO:0000313" key="7">
    <source>
        <dbReference type="EMBL" id="CAA2956510.1"/>
    </source>
</evidence>
<keyword evidence="4" id="KW-0418">Kinase</keyword>
<keyword evidence="1" id="KW-0723">Serine/threonine-protein kinase</keyword>
<evidence type="ECO:0000259" key="6">
    <source>
        <dbReference type="PROSITE" id="PS50011"/>
    </source>
</evidence>
<sequence length="127" mass="14489">MNPKISDFGLVRIFGVSQTEANTKTIVGTYGYMSLEYAMQGLFSIKSDVYSLGVLLLEIIYGRKNSSYIQHSTANLIGHIWDLWRKERALDIVDSSVGYSYEVRKVMRCIHVGHLCMQEYAPDRPTM</sequence>
<dbReference type="Pfam" id="PF07714">
    <property type="entry name" value="PK_Tyr_Ser-Thr"/>
    <property type="match status" value="1"/>
</dbReference>
<dbReference type="InterPro" id="IPR001245">
    <property type="entry name" value="Ser-Thr/Tyr_kinase_cat_dom"/>
</dbReference>
<evidence type="ECO:0000256" key="1">
    <source>
        <dbReference type="ARBA" id="ARBA00022527"/>
    </source>
</evidence>
<dbReference type="InterPro" id="IPR000719">
    <property type="entry name" value="Prot_kinase_dom"/>
</dbReference>
<protein>
    <submittedName>
        <fullName evidence="7">G-type lectin S-receptor-like serine threonine-kinase At1g11410</fullName>
    </submittedName>
</protein>
<evidence type="ECO:0000256" key="5">
    <source>
        <dbReference type="ARBA" id="ARBA00022840"/>
    </source>
</evidence>
<keyword evidence="2" id="KW-0808">Transferase</keyword>
<dbReference type="EMBL" id="CACTIH010000189">
    <property type="protein sequence ID" value="CAA2956510.1"/>
    <property type="molecule type" value="Genomic_DNA"/>
</dbReference>
<feature type="domain" description="Protein kinase" evidence="6">
    <location>
        <begin position="1"/>
        <end position="117"/>
    </location>
</feature>
<comment type="caution">
    <text evidence="7">The sequence shown here is derived from an EMBL/GenBank/DDBJ whole genome shotgun (WGS) entry which is preliminary data.</text>
</comment>
<dbReference type="PANTHER" id="PTHR27002:SF1095">
    <property type="entry name" value="G-TYPE LECTIN S-RECEPTOR-LIKE SERINE_THREONINE-PROTEIN KINASE RKS1"/>
    <property type="match status" value="1"/>
</dbReference>
<dbReference type="Proteomes" id="UP000594638">
    <property type="component" value="Unassembled WGS sequence"/>
</dbReference>
<accession>A0A8S0PVQ6</accession>
<evidence type="ECO:0000256" key="2">
    <source>
        <dbReference type="ARBA" id="ARBA00022679"/>
    </source>
</evidence>
<evidence type="ECO:0000313" key="8">
    <source>
        <dbReference type="Proteomes" id="UP000594638"/>
    </source>
</evidence>
<dbReference type="AlphaFoldDB" id="A0A8S0PVQ6"/>
<name>A0A8S0PVQ6_OLEEU</name>
<proteinExistence type="predicted"/>